<evidence type="ECO:0000256" key="1">
    <source>
        <dbReference type="SAM" id="MobiDB-lite"/>
    </source>
</evidence>
<proteinExistence type="predicted"/>
<name>A0A8X6VWE5_TRICX</name>
<organism evidence="2 3">
    <name type="scientific">Trichonephila clavipes</name>
    <name type="common">Golden silk orbweaver</name>
    <name type="synonym">Nephila clavipes</name>
    <dbReference type="NCBI Taxonomy" id="2585209"/>
    <lineage>
        <taxon>Eukaryota</taxon>
        <taxon>Metazoa</taxon>
        <taxon>Ecdysozoa</taxon>
        <taxon>Arthropoda</taxon>
        <taxon>Chelicerata</taxon>
        <taxon>Arachnida</taxon>
        <taxon>Araneae</taxon>
        <taxon>Araneomorphae</taxon>
        <taxon>Entelegynae</taxon>
        <taxon>Araneoidea</taxon>
        <taxon>Nephilidae</taxon>
        <taxon>Trichonephila</taxon>
    </lineage>
</organism>
<gene>
    <name evidence="2" type="ORF">TNCV_3536071</name>
</gene>
<comment type="caution">
    <text evidence="2">The sequence shown here is derived from an EMBL/GenBank/DDBJ whole genome shotgun (WGS) entry which is preliminary data.</text>
</comment>
<dbReference type="EMBL" id="BMAU01021367">
    <property type="protein sequence ID" value="GFY23813.1"/>
    <property type="molecule type" value="Genomic_DNA"/>
</dbReference>
<evidence type="ECO:0000313" key="2">
    <source>
        <dbReference type="EMBL" id="GFY23813.1"/>
    </source>
</evidence>
<dbReference type="AlphaFoldDB" id="A0A8X6VWE5"/>
<evidence type="ECO:0000313" key="3">
    <source>
        <dbReference type="Proteomes" id="UP000887159"/>
    </source>
</evidence>
<protein>
    <submittedName>
        <fullName evidence="2">Uncharacterized protein</fullName>
    </submittedName>
</protein>
<reference evidence="2" key="1">
    <citation type="submission" date="2020-08" db="EMBL/GenBank/DDBJ databases">
        <title>Multicomponent nature underlies the extraordinary mechanical properties of spider dragline silk.</title>
        <authorList>
            <person name="Kono N."/>
            <person name="Nakamura H."/>
            <person name="Mori M."/>
            <person name="Yoshida Y."/>
            <person name="Ohtoshi R."/>
            <person name="Malay A.D."/>
            <person name="Moran D.A.P."/>
            <person name="Tomita M."/>
            <person name="Numata K."/>
            <person name="Arakawa K."/>
        </authorList>
    </citation>
    <scope>NUCLEOTIDE SEQUENCE</scope>
</reference>
<accession>A0A8X6VWE5</accession>
<keyword evidence="3" id="KW-1185">Reference proteome</keyword>
<sequence length="213" mass="24307">MICLEEIAAIANILKTAPASTVQLLHKIVNDEPYSKSSRKELKEFAGFPQNYDIEERNDIILKDLTKTELITTLAVRPSKRKTKKVKSSGRNDNKTSDSDENQTLAKEKNDLLRQIDFLNTIILGTKLKEPNKSKALFVEKGKQLHIKDEPVTIRRTQFGTRLKLRPKFCEPYLIKTVKPHDRNEVKNVGQHEGPHLTSTAVDFTKRWSTAEA</sequence>
<dbReference type="Proteomes" id="UP000887159">
    <property type="component" value="Unassembled WGS sequence"/>
</dbReference>
<feature type="region of interest" description="Disordered" evidence="1">
    <location>
        <begin position="81"/>
        <end position="106"/>
    </location>
</feature>